<evidence type="ECO:0000256" key="3">
    <source>
        <dbReference type="ARBA" id="ARBA00022448"/>
    </source>
</evidence>
<dbReference type="Gene3D" id="1.10.3720.10">
    <property type="entry name" value="MetI-like"/>
    <property type="match status" value="1"/>
</dbReference>
<feature type="transmembrane region" description="Helical" evidence="8">
    <location>
        <begin position="273"/>
        <end position="297"/>
    </location>
</feature>
<keyword evidence="4" id="KW-1003">Cell membrane</keyword>
<feature type="domain" description="ABC transmembrane type-1" evidence="9">
    <location>
        <begin position="88"/>
        <end position="294"/>
    </location>
</feature>
<evidence type="ECO:0000313" key="10">
    <source>
        <dbReference type="EMBL" id="RWR26941.1"/>
    </source>
</evidence>
<evidence type="ECO:0000259" key="9">
    <source>
        <dbReference type="PROSITE" id="PS50928"/>
    </source>
</evidence>
<dbReference type="EMBL" id="SAUX01000026">
    <property type="protein sequence ID" value="RWR26941.1"/>
    <property type="molecule type" value="Genomic_DNA"/>
</dbReference>
<evidence type="ECO:0000256" key="7">
    <source>
        <dbReference type="ARBA" id="ARBA00023136"/>
    </source>
</evidence>
<dbReference type="Pfam" id="PF00528">
    <property type="entry name" value="BPD_transp_1"/>
    <property type="match status" value="1"/>
</dbReference>
<comment type="similarity">
    <text evidence="2">Belongs to the binding-protein-dependent transport system permease family. CysTW subfamily.</text>
</comment>
<feature type="transmembrane region" description="Helical" evidence="8">
    <location>
        <begin position="122"/>
        <end position="147"/>
    </location>
</feature>
<reference evidence="10 11" key="1">
    <citation type="submission" date="2019-01" db="EMBL/GenBank/DDBJ databases">
        <title>Sinorhodobacter populi sp. nov. isolated from the symptomatic bark tissue of Populus euramericana canker.</title>
        <authorList>
            <person name="Xu G."/>
        </authorList>
    </citation>
    <scope>NUCLEOTIDE SEQUENCE [LARGE SCALE GENOMIC DNA]</scope>
    <source>
        <strain evidence="10 11">D19-10-3-21</strain>
    </source>
</reference>
<dbReference type="CDD" id="cd06261">
    <property type="entry name" value="TM_PBP2"/>
    <property type="match status" value="1"/>
</dbReference>
<feature type="transmembrane region" description="Helical" evidence="8">
    <location>
        <begin position="183"/>
        <end position="204"/>
    </location>
</feature>
<dbReference type="GO" id="GO:0005886">
    <property type="term" value="C:plasma membrane"/>
    <property type="evidence" value="ECO:0007669"/>
    <property type="project" value="UniProtKB-SubCell"/>
</dbReference>
<comment type="caution">
    <text evidence="10">The sequence shown here is derived from an EMBL/GenBank/DDBJ whole genome shotgun (WGS) entry which is preliminary data.</text>
</comment>
<reference evidence="10 11" key="2">
    <citation type="submission" date="2019-01" db="EMBL/GenBank/DDBJ databases">
        <authorList>
            <person name="Li Y."/>
        </authorList>
    </citation>
    <scope>NUCLEOTIDE SEQUENCE [LARGE SCALE GENOMIC DNA]</scope>
    <source>
        <strain evidence="10 11">D19-10-3-21</strain>
    </source>
</reference>
<accession>A0A443K2E3</accession>
<proteinExistence type="inferred from homology"/>
<feature type="transmembrane region" description="Helical" evidence="8">
    <location>
        <begin position="225"/>
        <end position="253"/>
    </location>
</feature>
<dbReference type="PANTHER" id="PTHR42929">
    <property type="entry name" value="INNER MEMBRANE ABC TRANSPORTER PERMEASE PROTEIN YDCU-RELATED-RELATED"/>
    <property type="match status" value="1"/>
</dbReference>
<feature type="transmembrane region" description="Helical" evidence="8">
    <location>
        <begin position="92"/>
        <end position="110"/>
    </location>
</feature>
<keyword evidence="7 8" id="KW-0472">Membrane</keyword>
<dbReference type="OrthoDB" id="9807047at2"/>
<dbReference type="SUPFAM" id="SSF161098">
    <property type="entry name" value="MetI-like"/>
    <property type="match status" value="1"/>
</dbReference>
<dbReference type="AlphaFoldDB" id="A0A443K2E3"/>
<evidence type="ECO:0000256" key="2">
    <source>
        <dbReference type="ARBA" id="ARBA00007069"/>
    </source>
</evidence>
<evidence type="ECO:0000313" key="11">
    <source>
        <dbReference type="Proteomes" id="UP000285295"/>
    </source>
</evidence>
<evidence type="ECO:0000256" key="8">
    <source>
        <dbReference type="RuleBase" id="RU363032"/>
    </source>
</evidence>
<dbReference type="GO" id="GO:0055085">
    <property type="term" value="P:transmembrane transport"/>
    <property type="evidence" value="ECO:0007669"/>
    <property type="project" value="InterPro"/>
</dbReference>
<dbReference type="Proteomes" id="UP000285295">
    <property type="component" value="Unassembled WGS sequence"/>
</dbReference>
<protein>
    <submittedName>
        <fullName evidence="10">ABC transporter permease</fullName>
    </submittedName>
</protein>
<dbReference type="PANTHER" id="PTHR42929:SF5">
    <property type="entry name" value="ABC TRANSPORTER PERMEASE PROTEIN"/>
    <property type="match status" value="1"/>
</dbReference>
<gene>
    <name evidence="10" type="ORF">D2T31_18370</name>
</gene>
<comment type="subcellular location">
    <subcellularLocation>
        <location evidence="1 8">Cell membrane</location>
        <topology evidence="1 8">Multi-pass membrane protein</topology>
    </subcellularLocation>
</comment>
<keyword evidence="6 8" id="KW-1133">Transmembrane helix</keyword>
<dbReference type="PROSITE" id="PS50928">
    <property type="entry name" value="ABC_TM1"/>
    <property type="match status" value="1"/>
</dbReference>
<keyword evidence="3 8" id="KW-0813">Transport</keyword>
<dbReference type="InterPro" id="IPR035906">
    <property type="entry name" value="MetI-like_sf"/>
</dbReference>
<evidence type="ECO:0000256" key="5">
    <source>
        <dbReference type="ARBA" id="ARBA00022692"/>
    </source>
</evidence>
<sequence>MPGGRPISSRSSAASRNGCWAERPIARGDIVNTIATRGAWPFIAPATILSLLVALVPLIFIVYNSTAGGTSAEAFTTILNRNLFRRALRTTINVSVLASVVSLILGYIVAMHLSRQTPRKRALLMVLVLLPFWTSILVKSYAFTIILGREGIINTFLSWMTGMDVELPLIFNRVGVIIGMTNYLTPLVVFPVLASLLAIDPALYRAAEIMGAKPARVFLTVTLPLSAPGAIAGVLSAGVVSLGFFIVPALLGGRQDLMLANLVDFYTREVLDWNVASAVGVILFFLIAICAVPVMLLRRRQQKGAH</sequence>
<evidence type="ECO:0000256" key="4">
    <source>
        <dbReference type="ARBA" id="ARBA00022475"/>
    </source>
</evidence>
<dbReference type="InterPro" id="IPR000515">
    <property type="entry name" value="MetI-like"/>
</dbReference>
<evidence type="ECO:0000256" key="1">
    <source>
        <dbReference type="ARBA" id="ARBA00004651"/>
    </source>
</evidence>
<evidence type="ECO:0000256" key="6">
    <source>
        <dbReference type="ARBA" id="ARBA00022989"/>
    </source>
</evidence>
<keyword evidence="5 8" id="KW-0812">Transmembrane</keyword>
<name>A0A443K2E3_9RHOB</name>
<organism evidence="10 11">
    <name type="scientific">Paenirhodobacter populi</name>
    <dbReference type="NCBI Taxonomy" id="2306993"/>
    <lineage>
        <taxon>Bacteria</taxon>
        <taxon>Pseudomonadati</taxon>
        <taxon>Pseudomonadota</taxon>
        <taxon>Alphaproteobacteria</taxon>
        <taxon>Rhodobacterales</taxon>
        <taxon>Rhodobacter group</taxon>
        <taxon>Paenirhodobacter</taxon>
    </lineage>
</organism>
<feature type="transmembrane region" description="Helical" evidence="8">
    <location>
        <begin position="42"/>
        <end position="63"/>
    </location>
</feature>